<keyword evidence="7" id="KW-0695">RNA-directed DNA polymerase</keyword>
<dbReference type="FunFam" id="3.30.70.270:FF:000020">
    <property type="entry name" value="Transposon Tf2-6 polyprotein-like Protein"/>
    <property type="match status" value="1"/>
</dbReference>
<feature type="domain" description="Integrase catalytic" evidence="14">
    <location>
        <begin position="405"/>
        <end position="569"/>
    </location>
</feature>
<keyword evidence="10" id="KW-0233">DNA recombination</keyword>
<proteinExistence type="predicted"/>
<dbReference type="GO" id="GO:0015074">
    <property type="term" value="P:DNA integration"/>
    <property type="evidence" value="ECO:0007669"/>
    <property type="project" value="UniProtKB-KW"/>
</dbReference>
<dbReference type="InterPro" id="IPR043502">
    <property type="entry name" value="DNA/RNA_pol_sf"/>
</dbReference>
<dbReference type="InterPro" id="IPR041588">
    <property type="entry name" value="Integrase_H2C2"/>
</dbReference>
<keyword evidence="5" id="KW-0460">Magnesium</keyword>
<feature type="domain" description="Reverse transcriptase" evidence="13">
    <location>
        <begin position="1"/>
        <end position="67"/>
    </location>
</feature>
<protein>
    <submittedName>
        <fullName evidence="15">Uncharacterized protein</fullName>
    </submittedName>
</protein>
<keyword evidence="8" id="KW-0808">Transferase</keyword>
<dbReference type="Pfam" id="PF00078">
    <property type="entry name" value="RVT_1"/>
    <property type="match status" value="1"/>
</dbReference>
<dbReference type="Gene3D" id="1.10.340.70">
    <property type="match status" value="1"/>
</dbReference>
<dbReference type="FunFam" id="3.10.20.370:FF:000001">
    <property type="entry name" value="Retrovirus-related Pol polyprotein from transposon 17.6-like protein"/>
    <property type="match status" value="1"/>
</dbReference>
<dbReference type="GO" id="GO:0046872">
    <property type="term" value="F:metal ion binding"/>
    <property type="evidence" value="ECO:0007669"/>
    <property type="project" value="UniProtKB-KW"/>
</dbReference>
<dbReference type="GO" id="GO:0004190">
    <property type="term" value="F:aspartic-type endopeptidase activity"/>
    <property type="evidence" value="ECO:0007669"/>
    <property type="project" value="UniProtKB-KW"/>
</dbReference>
<dbReference type="InterPro" id="IPR000477">
    <property type="entry name" value="RT_dom"/>
</dbReference>
<dbReference type="InterPro" id="IPR056924">
    <property type="entry name" value="SH3_Tf2-1"/>
</dbReference>
<sequence>MNTIFKGLIRHSVLVFFDDILVYSKTMAEHCNHFAQVLSVLHSNSLFVNLKKCCFAKTRLDYLGHIISGEGVLADPDKVAAMDAWPLPTSPKDLRGFLGLTGYYRRFVRDYGKIAAPLTQLLRKDSFQWTEEATFAFNQLKQAMKSVPILSLPDFSAVFILETDASGFGVGAVLSQGERPIAFFSQALSPRARAKSAYERELMAIVLAIHKWRHYLLGRQFVVHTDQRSLKYLLEQRMVSPEYQRWLVKLLGYHFDIQYKPGTSNVVADALSRYPVTTELQVLSIPSVVDETILVAKTLKDPFLMSIRTALMEDSTSRPGWCLRHDRLFFHSKLAISRSSSLKPKILFEFHSRPIGGHGGVLKTFKRISAEFYWVGMRSDIREYVTSCSICQANKYEKLAPDGLLQPLPIPTAIWDDISLDFIEGLPTSQGYNSILVVVDRLSKYGHFFPLKHPFSAKTVADVFLRGVVRPHGFPRSIVSDRDKVFLSHFWSELFRLHHTKLNRSTAYHPQSDGQTKVVNRCLETYLRCFVHQRPKQWSLWVHWAEYWYNTSFHSSLQCTPFKVVYGRDPPPLFQHGISSSSTHSDLADLLSSRDQALRELRDQLLLAQNRMKQQADKGRREVNFQIGDLVYLKLRPYRQMTVARRTNMKLSPRFYGPFPIVAKVGSVAYRLDLPPTASIHPVFHVSQLKRTVGTPPISSSLPALLPETLVFPLEPEAVIAYRSFSAGPEVLIKWVSLPVSDASWELVRHVRKSFPAFHLEDKVASQDGCNDRATKPATVKRGHSGGKEGVVGDELGEV</sequence>
<dbReference type="InterPro" id="IPR050951">
    <property type="entry name" value="Retrovirus_Pol_polyprotein"/>
</dbReference>
<keyword evidence="8" id="KW-0239">DNA-directed DNA polymerase</keyword>
<dbReference type="GO" id="GO:0006310">
    <property type="term" value="P:DNA recombination"/>
    <property type="evidence" value="ECO:0007669"/>
    <property type="project" value="UniProtKB-KW"/>
</dbReference>
<dbReference type="PANTHER" id="PTHR37984:SF5">
    <property type="entry name" value="PROTEIN NYNRIN-LIKE"/>
    <property type="match status" value="1"/>
</dbReference>
<dbReference type="EMBL" id="JBBNAE010000001">
    <property type="protein sequence ID" value="KAK9155413.1"/>
    <property type="molecule type" value="Genomic_DNA"/>
</dbReference>
<dbReference type="InterPro" id="IPR012337">
    <property type="entry name" value="RNaseH-like_sf"/>
</dbReference>
<dbReference type="Pfam" id="PF17919">
    <property type="entry name" value="RT_RNaseH_2"/>
    <property type="match status" value="1"/>
</dbReference>
<evidence type="ECO:0000256" key="4">
    <source>
        <dbReference type="ARBA" id="ARBA00022801"/>
    </source>
</evidence>
<dbReference type="InterPro" id="IPR016197">
    <property type="entry name" value="Chromo-like_dom_sf"/>
</dbReference>
<evidence type="ECO:0000259" key="13">
    <source>
        <dbReference type="PROSITE" id="PS50878"/>
    </source>
</evidence>
<evidence type="ECO:0000259" key="14">
    <source>
        <dbReference type="PROSITE" id="PS50994"/>
    </source>
</evidence>
<dbReference type="PROSITE" id="PS50994">
    <property type="entry name" value="INTEGRASE"/>
    <property type="match status" value="1"/>
</dbReference>
<dbReference type="GO" id="GO:0006508">
    <property type="term" value="P:proteolysis"/>
    <property type="evidence" value="ECO:0007669"/>
    <property type="project" value="UniProtKB-KW"/>
</dbReference>
<dbReference type="InterPro" id="IPR041577">
    <property type="entry name" value="RT_RNaseH_2"/>
</dbReference>
<keyword evidence="2" id="KW-0479">Metal-binding</keyword>
<keyword evidence="1" id="KW-0645">Protease</keyword>
<evidence type="ECO:0000256" key="5">
    <source>
        <dbReference type="ARBA" id="ARBA00022842"/>
    </source>
</evidence>
<dbReference type="CDD" id="cd09274">
    <property type="entry name" value="RNase_HI_RT_Ty3"/>
    <property type="match status" value="1"/>
</dbReference>
<dbReference type="InterPro" id="IPR036397">
    <property type="entry name" value="RNaseH_sf"/>
</dbReference>
<dbReference type="Gene3D" id="3.10.20.370">
    <property type="match status" value="1"/>
</dbReference>
<dbReference type="GO" id="GO:0003964">
    <property type="term" value="F:RNA-directed DNA polymerase activity"/>
    <property type="evidence" value="ECO:0007669"/>
    <property type="project" value="UniProtKB-KW"/>
</dbReference>
<dbReference type="GO" id="GO:0003887">
    <property type="term" value="F:DNA-directed DNA polymerase activity"/>
    <property type="evidence" value="ECO:0007669"/>
    <property type="project" value="UniProtKB-KW"/>
</dbReference>
<dbReference type="FunFam" id="1.10.340.70:FF:000001">
    <property type="entry name" value="Retrovirus-related Pol polyprotein from transposon gypsy-like Protein"/>
    <property type="match status" value="1"/>
</dbReference>
<organism evidence="15 16">
    <name type="scientific">Stephania japonica</name>
    <dbReference type="NCBI Taxonomy" id="461633"/>
    <lineage>
        <taxon>Eukaryota</taxon>
        <taxon>Viridiplantae</taxon>
        <taxon>Streptophyta</taxon>
        <taxon>Embryophyta</taxon>
        <taxon>Tracheophyta</taxon>
        <taxon>Spermatophyta</taxon>
        <taxon>Magnoliopsida</taxon>
        <taxon>Ranunculales</taxon>
        <taxon>Menispermaceae</taxon>
        <taxon>Menispermoideae</taxon>
        <taxon>Cissampelideae</taxon>
        <taxon>Stephania</taxon>
    </lineage>
</organism>
<name>A0AAP0KMQ7_9MAGN</name>
<reference evidence="15 16" key="1">
    <citation type="submission" date="2024-01" db="EMBL/GenBank/DDBJ databases">
        <title>Genome assemblies of Stephania.</title>
        <authorList>
            <person name="Yang L."/>
        </authorList>
    </citation>
    <scope>NUCLEOTIDE SEQUENCE [LARGE SCALE GENOMIC DNA]</scope>
    <source>
        <strain evidence="15">QJT</strain>
        <tissue evidence="15">Leaf</tissue>
    </source>
</reference>
<dbReference type="PROSITE" id="PS50878">
    <property type="entry name" value="RT_POL"/>
    <property type="match status" value="1"/>
</dbReference>
<dbReference type="Gene3D" id="3.30.70.270">
    <property type="match status" value="2"/>
</dbReference>
<dbReference type="Gene3D" id="3.30.420.10">
    <property type="entry name" value="Ribonuclease H-like superfamily/Ribonuclease H"/>
    <property type="match status" value="1"/>
</dbReference>
<dbReference type="SUPFAM" id="SSF53098">
    <property type="entry name" value="Ribonuclease H-like"/>
    <property type="match status" value="1"/>
</dbReference>
<dbReference type="Proteomes" id="UP001417504">
    <property type="component" value="Unassembled WGS sequence"/>
</dbReference>
<dbReference type="AlphaFoldDB" id="A0AAP0KMQ7"/>
<evidence type="ECO:0000256" key="6">
    <source>
        <dbReference type="ARBA" id="ARBA00022908"/>
    </source>
</evidence>
<evidence type="ECO:0000256" key="11">
    <source>
        <dbReference type="ARBA" id="ARBA00023268"/>
    </source>
</evidence>
<dbReference type="FunFam" id="3.30.420.10:FF:000032">
    <property type="entry name" value="Retrovirus-related Pol polyprotein from transposon 297-like Protein"/>
    <property type="match status" value="1"/>
</dbReference>
<keyword evidence="3" id="KW-0064">Aspartyl protease</keyword>
<evidence type="ECO:0000313" key="15">
    <source>
        <dbReference type="EMBL" id="KAK9155413.1"/>
    </source>
</evidence>
<dbReference type="SUPFAM" id="SSF54160">
    <property type="entry name" value="Chromo domain-like"/>
    <property type="match status" value="1"/>
</dbReference>
<dbReference type="GO" id="GO:0003677">
    <property type="term" value="F:DNA binding"/>
    <property type="evidence" value="ECO:0007669"/>
    <property type="project" value="UniProtKB-KW"/>
</dbReference>
<evidence type="ECO:0000256" key="7">
    <source>
        <dbReference type="ARBA" id="ARBA00022918"/>
    </source>
</evidence>
<evidence type="ECO:0000256" key="3">
    <source>
        <dbReference type="ARBA" id="ARBA00022750"/>
    </source>
</evidence>
<evidence type="ECO:0000256" key="9">
    <source>
        <dbReference type="ARBA" id="ARBA00023125"/>
    </source>
</evidence>
<keyword evidence="6" id="KW-0229">DNA integration</keyword>
<dbReference type="PANTHER" id="PTHR37984">
    <property type="entry name" value="PROTEIN CBG26694"/>
    <property type="match status" value="1"/>
</dbReference>
<dbReference type="SUPFAM" id="SSF56672">
    <property type="entry name" value="DNA/RNA polymerases"/>
    <property type="match status" value="1"/>
</dbReference>
<evidence type="ECO:0000313" key="16">
    <source>
        <dbReference type="Proteomes" id="UP001417504"/>
    </source>
</evidence>
<evidence type="ECO:0000256" key="10">
    <source>
        <dbReference type="ARBA" id="ARBA00023172"/>
    </source>
</evidence>
<keyword evidence="9" id="KW-0238">DNA-binding</keyword>
<accession>A0AAP0KMQ7</accession>
<keyword evidence="4" id="KW-0378">Hydrolase</keyword>
<comment type="caution">
    <text evidence="15">The sequence shown here is derived from an EMBL/GenBank/DDBJ whole genome shotgun (WGS) entry which is preliminary data.</text>
</comment>
<keyword evidence="16" id="KW-1185">Reference proteome</keyword>
<keyword evidence="11" id="KW-0511">Multifunctional enzyme</keyword>
<keyword evidence="8" id="KW-0548">Nucleotidyltransferase</keyword>
<evidence type="ECO:0000256" key="1">
    <source>
        <dbReference type="ARBA" id="ARBA00022670"/>
    </source>
</evidence>
<dbReference type="InterPro" id="IPR001584">
    <property type="entry name" value="Integrase_cat-core"/>
</dbReference>
<dbReference type="InterPro" id="IPR043128">
    <property type="entry name" value="Rev_trsase/Diguanyl_cyclase"/>
</dbReference>
<gene>
    <name evidence="15" type="ORF">Sjap_002893</name>
</gene>
<evidence type="ECO:0000256" key="8">
    <source>
        <dbReference type="ARBA" id="ARBA00022932"/>
    </source>
</evidence>
<feature type="region of interest" description="Disordered" evidence="12">
    <location>
        <begin position="768"/>
        <end position="799"/>
    </location>
</feature>
<evidence type="ECO:0000256" key="12">
    <source>
        <dbReference type="SAM" id="MobiDB-lite"/>
    </source>
</evidence>
<dbReference type="Pfam" id="PF24626">
    <property type="entry name" value="SH3_Tf2-1"/>
    <property type="match status" value="1"/>
</dbReference>
<dbReference type="Pfam" id="PF17921">
    <property type="entry name" value="Integrase_H2C2"/>
    <property type="match status" value="1"/>
</dbReference>
<evidence type="ECO:0000256" key="2">
    <source>
        <dbReference type="ARBA" id="ARBA00022723"/>
    </source>
</evidence>